<organism evidence="4 5">
    <name type="scientific">Plantactinospora mayteni</name>
    <dbReference type="NCBI Taxonomy" id="566021"/>
    <lineage>
        <taxon>Bacteria</taxon>
        <taxon>Bacillati</taxon>
        <taxon>Actinomycetota</taxon>
        <taxon>Actinomycetes</taxon>
        <taxon>Micromonosporales</taxon>
        <taxon>Micromonosporaceae</taxon>
        <taxon>Plantactinospora</taxon>
    </lineage>
</organism>
<sequence>MSPQLAERVVPVFVPAAVLHSAVVGLVTLFAGCAVLAASTAYAEAARLTAGYVEASTWSTGYGGGYTVTNAGDAMAEGWTVEFDHPAEAWMHTRMTTHHSGAAHGLDRKTRTRYRVRLRLPDGTVTTDSSHPTYKAADTATGPADRPWEQVLDPRPGRHRQVQEAGTGRASRTSSALAT</sequence>
<gene>
    <name evidence="4" type="ORF">Pma05_69350</name>
</gene>
<proteinExistence type="predicted"/>
<feature type="compositionally biased region" description="Polar residues" evidence="1">
    <location>
        <begin position="170"/>
        <end position="179"/>
    </location>
</feature>
<reference evidence="4 5" key="1">
    <citation type="submission" date="2021-01" db="EMBL/GenBank/DDBJ databases">
        <title>Whole genome shotgun sequence of Plantactinospora mayteni NBRC 109088.</title>
        <authorList>
            <person name="Komaki H."/>
            <person name="Tamura T."/>
        </authorList>
    </citation>
    <scope>NUCLEOTIDE SEQUENCE [LARGE SCALE GENOMIC DNA]</scope>
    <source>
        <strain evidence="4 5">NBRC 109088</strain>
    </source>
</reference>
<dbReference type="Gene3D" id="2.60.40.290">
    <property type="match status" value="1"/>
</dbReference>
<protein>
    <recommendedName>
        <fullName evidence="3">CBM2 domain-containing protein</fullName>
    </recommendedName>
</protein>
<keyword evidence="5" id="KW-1185">Reference proteome</keyword>
<name>A0ABQ4F0G9_9ACTN</name>
<dbReference type="Pfam" id="PF00553">
    <property type="entry name" value="CBM_2"/>
    <property type="match status" value="1"/>
</dbReference>
<evidence type="ECO:0000313" key="5">
    <source>
        <dbReference type="Proteomes" id="UP000621500"/>
    </source>
</evidence>
<comment type="caution">
    <text evidence="4">The sequence shown here is derived from an EMBL/GenBank/DDBJ whole genome shotgun (WGS) entry which is preliminary data.</text>
</comment>
<dbReference type="Proteomes" id="UP000621500">
    <property type="component" value="Unassembled WGS sequence"/>
</dbReference>
<evidence type="ECO:0000259" key="3">
    <source>
        <dbReference type="Pfam" id="PF00553"/>
    </source>
</evidence>
<feature type="domain" description="CBM2" evidence="3">
    <location>
        <begin position="50"/>
        <end position="91"/>
    </location>
</feature>
<feature type="region of interest" description="Disordered" evidence="1">
    <location>
        <begin position="122"/>
        <end position="179"/>
    </location>
</feature>
<keyword evidence="2" id="KW-0812">Transmembrane</keyword>
<accession>A0ABQ4F0G9</accession>
<dbReference type="InterPro" id="IPR001919">
    <property type="entry name" value="CBD2"/>
</dbReference>
<keyword evidence="2" id="KW-1133">Transmembrane helix</keyword>
<evidence type="ECO:0000313" key="4">
    <source>
        <dbReference type="EMBL" id="GIH00363.1"/>
    </source>
</evidence>
<dbReference type="EMBL" id="BONX01000052">
    <property type="protein sequence ID" value="GIH00363.1"/>
    <property type="molecule type" value="Genomic_DNA"/>
</dbReference>
<evidence type="ECO:0000256" key="2">
    <source>
        <dbReference type="SAM" id="Phobius"/>
    </source>
</evidence>
<dbReference type="InterPro" id="IPR012291">
    <property type="entry name" value="CBM2_carb-bd_dom_sf"/>
</dbReference>
<evidence type="ECO:0000256" key="1">
    <source>
        <dbReference type="SAM" id="MobiDB-lite"/>
    </source>
</evidence>
<keyword evidence="2" id="KW-0472">Membrane</keyword>
<dbReference type="InterPro" id="IPR008965">
    <property type="entry name" value="CBM2/CBM3_carb-bd_dom_sf"/>
</dbReference>
<feature type="transmembrane region" description="Helical" evidence="2">
    <location>
        <begin position="12"/>
        <end position="38"/>
    </location>
</feature>
<dbReference type="SUPFAM" id="SSF49384">
    <property type="entry name" value="Carbohydrate-binding domain"/>
    <property type="match status" value="1"/>
</dbReference>